<dbReference type="EMBL" id="QUNG01000009">
    <property type="protein sequence ID" value="REG82361.1"/>
    <property type="molecule type" value="Genomic_DNA"/>
</dbReference>
<organism evidence="1 2">
    <name type="scientific">Marinomonas pollencensis</name>
    <dbReference type="NCBI Taxonomy" id="491954"/>
    <lineage>
        <taxon>Bacteria</taxon>
        <taxon>Pseudomonadati</taxon>
        <taxon>Pseudomonadota</taxon>
        <taxon>Gammaproteobacteria</taxon>
        <taxon>Oceanospirillales</taxon>
        <taxon>Oceanospirillaceae</taxon>
        <taxon>Marinomonas</taxon>
    </lineage>
</organism>
<gene>
    <name evidence="1" type="ORF">DFP81_10920</name>
</gene>
<reference evidence="1 2" key="1">
    <citation type="submission" date="2018-08" db="EMBL/GenBank/DDBJ databases">
        <title>Genomic Encyclopedia of Type Strains, Phase III (KMG-III): the genomes of soil and plant-associated and newly described type strains.</title>
        <authorList>
            <person name="Whitman W."/>
        </authorList>
    </citation>
    <scope>NUCLEOTIDE SEQUENCE [LARGE SCALE GENOMIC DNA]</scope>
    <source>
        <strain evidence="1 2">CECT 7375</strain>
    </source>
</reference>
<dbReference type="AlphaFoldDB" id="A0A3E0DI18"/>
<evidence type="ECO:0000313" key="2">
    <source>
        <dbReference type="Proteomes" id="UP000256542"/>
    </source>
</evidence>
<dbReference type="OrthoDB" id="6104738at2"/>
<keyword evidence="2" id="KW-1185">Reference proteome</keyword>
<dbReference type="Proteomes" id="UP000256542">
    <property type="component" value="Unassembled WGS sequence"/>
</dbReference>
<dbReference type="RefSeq" id="WP_115898298.1">
    <property type="nucleotide sequence ID" value="NZ_QUNG01000009.1"/>
</dbReference>
<proteinExistence type="predicted"/>
<protein>
    <submittedName>
        <fullName evidence="1">Uncharacterized protein</fullName>
    </submittedName>
</protein>
<accession>A0A3E0DI18</accession>
<comment type="caution">
    <text evidence="1">The sequence shown here is derived from an EMBL/GenBank/DDBJ whole genome shotgun (WGS) entry which is preliminary data.</text>
</comment>
<sequence length="233" mass="26001">MWRFGFLHVKAWPSPSFTLLCLLIMLQMGAWYPLWQSRQSAQQVASSQASRWEGISAQQLAQNQKLVAGNFASNSVSTRVVNSHSGSVTQWSVSGKMSLVDWQVWQEKLQEQVAVGLTQAQWHFSMDGQWHGELLFDVLRPMASRAPHDWLPIGVSVLPKGLAKWRLVLVVVENGEASALLSYGVNKRWVESGDWLPELSLSIARITPDEVTLRALSGEKLSLFVGGFNGVKE</sequence>
<name>A0A3E0DI18_9GAMM</name>
<evidence type="ECO:0000313" key="1">
    <source>
        <dbReference type="EMBL" id="REG82361.1"/>
    </source>
</evidence>